<evidence type="ECO:0000313" key="1">
    <source>
        <dbReference type="EMBL" id="MCO4293925.1"/>
    </source>
</evidence>
<organism evidence="1 2">
    <name type="scientific">Solitalea agri</name>
    <dbReference type="NCBI Taxonomy" id="2953739"/>
    <lineage>
        <taxon>Bacteria</taxon>
        <taxon>Pseudomonadati</taxon>
        <taxon>Bacteroidota</taxon>
        <taxon>Sphingobacteriia</taxon>
        <taxon>Sphingobacteriales</taxon>
        <taxon>Sphingobacteriaceae</taxon>
        <taxon>Solitalea</taxon>
    </lineage>
</organism>
<protein>
    <submittedName>
        <fullName evidence="1">Uncharacterized protein</fullName>
    </submittedName>
</protein>
<gene>
    <name evidence="1" type="ORF">NF867_13755</name>
</gene>
<keyword evidence="2" id="KW-1185">Reference proteome</keyword>
<dbReference type="AlphaFoldDB" id="A0A9X2F471"/>
<dbReference type="Proteomes" id="UP001155182">
    <property type="component" value="Unassembled WGS sequence"/>
</dbReference>
<evidence type="ECO:0000313" key="2">
    <source>
        <dbReference type="Proteomes" id="UP001155182"/>
    </source>
</evidence>
<sequence length="214" mass="24867">MIDITNVDEFETEALTKSFDCLNKNNAIEVLKEPRDIQYIYSMFDPFNVFSSTYNVNFKNILKITAPNGVFYLVQVELKRARQYSPKYGQLSKEIEYQIWGCANLRQTFGNILLQPNELVDDFLTRLLSKLLSKAQLLFPDNSHLNKRYSISYSDREKAIIFFNEDVLKKAMMCNYLNIALKGETIIAGFPRLISVDNTKKLENFFSTIQHLVT</sequence>
<accession>A0A9X2F471</accession>
<comment type="caution">
    <text evidence="1">The sequence shown here is derived from an EMBL/GenBank/DDBJ whole genome shotgun (WGS) entry which is preliminary data.</text>
</comment>
<reference evidence="1" key="1">
    <citation type="submission" date="2022-06" db="EMBL/GenBank/DDBJ databases">
        <title>Solitalea sp. MAHUQ-68 isolated from rhizospheric soil.</title>
        <authorList>
            <person name="Huq M.A."/>
        </authorList>
    </citation>
    <scope>NUCLEOTIDE SEQUENCE</scope>
    <source>
        <strain evidence="1">MAHUQ-68</strain>
    </source>
</reference>
<name>A0A9X2F471_9SPHI</name>
<dbReference type="RefSeq" id="WP_252588637.1">
    <property type="nucleotide sequence ID" value="NZ_JAMWYS010000047.1"/>
</dbReference>
<proteinExistence type="predicted"/>
<dbReference type="EMBL" id="JAMWYS010000047">
    <property type="protein sequence ID" value="MCO4293925.1"/>
    <property type="molecule type" value="Genomic_DNA"/>
</dbReference>